<evidence type="ECO:0000256" key="7">
    <source>
        <dbReference type="ARBA" id="ARBA00023277"/>
    </source>
</evidence>
<evidence type="ECO:0000256" key="6">
    <source>
        <dbReference type="ARBA" id="ARBA00023157"/>
    </source>
</evidence>
<feature type="chain" id="PRO_5046262246" description="lytic cellulose monooxygenase (C4-dehydrogenating)" evidence="12">
    <location>
        <begin position="28"/>
        <end position="249"/>
    </location>
</feature>
<evidence type="ECO:0000313" key="14">
    <source>
        <dbReference type="EMBL" id="KAK7430523.1"/>
    </source>
</evidence>
<evidence type="ECO:0000256" key="8">
    <source>
        <dbReference type="ARBA" id="ARBA00023326"/>
    </source>
</evidence>
<keyword evidence="6" id="KW-1015">Disulfide bond</keyword>
<comment type="subcellular location">
    <subcellularLocation>
        <location evidence="2">Secreted</location>
    </subcellularLocation>
</comment>
<dbReference type="Proteomes" id="UP001498421">
    <property type="component" value="Unassembled WGS sequence"/>
</dbReference>
<feature type="domain" description="Auxiliary Activity family 9 catalytic" evidence="13">
    <location>
        <begin position="28"/>
        <end position="236"/>
    </location>
</feature>
<dbReference type="EC" id="1.14.99.56" evidence="11"/>
<dbReference type="EMBL" id="JAZAVK010000019">
    <property type="protein sequence ID" value="KAK7430523.1"/>
    <property type="molecule type" value="Genomic_DNA"/>
</dbReference>
<comment type="caution">
    <text evidence="14">The sequence shown here is derived from an EMBL/GenBank/DDBJ whole genome shotgun (WGS) entry which is preliminary data.</text>
</comment>
<evidence type="ECO:0000256" key="3">
    <source>
        <dbReference type="ARBA" id="ARBA00022525"/>
    </source>
</evidence>
<sequence>MGHGFRSVYESVLAGILTALLAKSVSGHGHVATIIADGVTYTGGLPWSAPDDAVGWAAGNQDNGFVAPDAFATSDIICHKSATPVSNSVAVAAGNTITLQWNTWPESHHGPVLDYLAPVSGEFASIDKTSLKFAKIAHKGLISGSNPGLWAADELLSNGFSWTVTIPKNLKPGNYVLRHEIIALHSGGQVNGAQAYPQCINLRVTGSGSGSLQGGDFTTFYTPEDPGILFNLYEAFTSYPIPGPDVQSL</sequence>
<evidence type="ECO:0000259" key="13">
    <source>
        <dbReference type="Pfam" id="PF03443"/>
    </source>
</evidence>
<dbReference type="Pfam" id="PF03443">
    <property type="entry name" value="AA9"/>
    <property type="match status" value="1"/>
</dbReference>
<reference evidence="14 15" key="1">
    <citation type="journal article" date="2025" name="Microbiol. Resour. Announc.">
        <title>Draft genome sequences for Neonectria magnoliae and Neonectria punicea, canker pathogens of Liriodendron tulipifera and Acer saccharum in West Virginia.</title>
        <authorList>
            <person name="Petronek H.M."/>
            <person name="Kasson M.T."/>
            <person name="Metheny A.M."/>
            <person name="Stauder C.M."/>
            <person name="Lovett B."/>
            <person name="Lynch S.C."/>
            <person name="Garnas J.R."/>
            <person name="Kasson L.R."/>
            <person name="Stajich J.E."/>
        </authorList>
    </citation>
    <scope>NUCLEOTIDE SEQUENCE [LARGE SCALE GENOMIC DNA]</scope>
    <source>
        <strain evidence="14 15">NRRL 64651</strain>
    </source>
</reference>
<dbReference type="PANTHER" id="PTHR33353">
    <property type="entry name" value="PUTATIVE (AFU_ORTHOLOGUE AFUA_1G12560)-RELATED"/>
    <property type="match status" value="1"/>
</dbReference>
<feature type="signal peptide" evidence="12">
    <location>
        <begin position="1"/>
        <end position="27"/>
    </location>
</feature>
<keyword evidence="3" id="KW-0964">Secreted</keyword>
<evidence type="ECO:0000256" key="2">
    <source>
        <dbReference type="ARBA" id="ARBA00004613"/>
    </source>
</evidence>
<evidence type="ECO:0000313" key="15">
    <source>
        <dbReference type="Proteomes" id="UP001498421"/>
    </source>
</evidence>
<evidence type="ECO:0000256" key="9">
    <source>
        <dbReference type="ARBA" id="ARBA00044502"/>
    </source>
</evidence>
<comment type="catalytic activity">
    <reaction evidence="10">
        <text>[(1-&gt;4)-beta-D-glucosyl]n+m + reduced acceptor + O2 = 4-dehydro-beta-D-glucosyl-[(1-&gt;4)-beta-D-glucosyl]n-1 + [(1-&gt;4)-beta-D-glucosyl]m + acceptor + H2O.</text>
        <dbReference type="EC" id="1.14.99.56"/>
    </reaction>
</comment>
<keyword evidence="5" id="KW-0136">Cellulose degradation</keyword>
<name>A0ABR1IA90_9HYPO</name>
<evidence type="ECO:0000256" key="4">
    <source>
        <dbReference type="ARBA" id="ARBA00022729"/>
    </source>
</evidence>
<dbReference type="Gene3D" id="2.70.50.70">
    <property type="match status" value="1"/>
</dbReference>
<evidence type="ECO:0000256" key="10">
    <source>
        <dbReference type="ARBA" id="ARBA00045077"/>
    </source>
</evidence>
<comment type="similarity">
    <text evidence="9">Belongs to the polysaccharide monooxygenase AA9 family.</text>
</comment>
<dbReference type="InterPro" id="IPR005103">
    <property type="entry name" value="AA9_LPMO"/>
</dbReference>
<evidence type="ECO:0000256" key="11">
    <source>
        <dbReference type="ARBA" id="ARBA00047174"/>
    </source>
</evidence>
<keyword evidence="15" id="KW-1185">Reference proteome</keyword>
<keyword evidence="7" id="KW-0119">Carbohydrate metabolism</keyword>
<evidence type="ECO:0000256" key="5">
    <source>
        <dbReference type="ARBA" id="ARBA00023001"/>
    </source>
</evidence>
<protein>
    <recommendedName>
        <fullName evidence="11">lytic cellulose monooxygenase (C4-dehydrogenating)</fullName>
        <ecNumber evidence="11">1.14.99.56</ecNumber>
    </recommendedName>
</protein>
<accession>A0ABR1IA90</accession>
<organism evidence="14 15">
    <name type="scientific">Neonectria magnoliae</name>
    <dbReference type="NCBI Taxonomy" id="2732573"/>
    <lineage>
        <taxon>Eukaryota</taxon>
        <taxon>Fungi</taxon>
        <taxon>Dikarya</taxon>
        <taxon>Ascomycota</taxon>
        <taxon>Pezizomycotina</taxon>
        <taxon>Sordariomycetes</taxon>
        <taxon>Hypocreomycetidae</taxon>
        <taxon>Hypocreales</taxon>
        <taxon>Nectriaceae</taxon>
        <taxon>Neonectria</taxon>
    </lineage>
</organism>
<keyword evidence="4 12" id="KW-0732">Signal</keyword>
<gene>
    <name evidence="14" type="ORF">QQZ08_003042</name>
</gene>
<dbReference type="PANTHER" id="PTHR33353:SF34">
    <property type="entry name" value="ENDO-BETA-1,4-GLUCANASE D"/>
    <property type="match status" value="1"/>
</dbReference>
<dbReference type="CDD" id="cd21175">
    <property type="entry name" value="LPMO_AA9"/>
    <property type="match status" value="1"/>
</dbReference>
<evidence type="ECO:0000256" key="12">
    <source>
        <dbReference type="SAM" id="SignalP"/>
    </source>
</evidence>
<keyword evidence="8" id="KW-0624">Polysaccharide degradation</keyword>
<dbReference type="InterPro" id="IPR049892">
    <property type="entry name" value="AA9"/>
</dbReference>
<comment type="cofactor">
    <cofactor evidence="1">
        <name>Cu(2+)</name>
        <dbReference type="ChEBI" id="CHEBI:29036"/>
    </cofactor>
</comment>
<evidence type="ECO:0000256" key="1">
    <source>
        <dbReference type="ARBA" id="ARBA00001973"/>
    </source>
</evidence>
<proteinExistence type="inferred from homology"/>